<proteinExistence type="predicted"/>
<feature type="chain" id="PRO_5044290265" evidence="1">
    <location>
        <begin position="21"/>
        <end position="83"/>
    </location>
</feature>
<accession>A0AB38EME1</accession>
<dbReference type="AlphaFoldDB" id="A0AB38EME1"/>
<reference evidence="2 3" key="1">
    <citation type="submission" date="2017-11" db="EMBL/GenBank/DDBJ databases">
        <authorList>
            <person name="Blom J."/>
        </authorList>
    </citation>
    <scope>NUCLEOTIDE SEQUENCE [LARGE SCALE GENOMIC DNA]</scope>
    <source>
        <strain evidence="2">NCPPB 2254</strain>
    </source>
</reference>
<keyword evidence="1" id="KW-0732">Signal</keyword>
<sequence length="83" mass="8914">MRSRVITTSLVVIMLSCASAAPACFSADMTPSVSNESTSEANFQQWLATFRSNATTKGIDTATLDLAFQNITLDPTVHQLDMA</sequence>
<gene>
    <name evidence="2" type="ORF">NCPPB2254_04667</name>
</gene>
<evidence type="ECO:0000256" key="1">
    <source>
        <dbReference type="SAM" id="SignalP"/>
    </source>
</evidence>
<evidence type="ECO:0000313" key="2">
    <source>
        <dbReference type="EMBL" id="SOQ13890.1"/>
    </source>
</evidence>
<feature type="signal peptide" evidence="1">
    <location>
        <begin position="1"/>
        <end position="20"/>
    </location>
</feature>
<dbReference type="PROSITE" id="PS51257">
    <property type="entry name" value="PROKAR_LIPOPROTEIN"/>
    <property type="match status" value="1"/>
</dbReference>
<dbReference type="Proteomes" id="UP000237580">
    <property type="component" value="Unassembled WGS sequence"/>
</dbReference>
<name>A0AB38EME1_9PSED</name>
<dbReference type="EMBL" id="ODAM01000132">
    <property type="protein sequence ID" value="SOQ13890.1"/>
    <property type="molecule type" value="Genomic_DNA"/>
</dbReference>
<protein>
    <submittedName>
        <fullName evidence="2">Type III helper protein HopAJ1</fullName>
    </submittedName>
</protein>
<organism evidence="2 3">
    <name type="scientific">Pseudomonas syringae pv. persicae</name>
    <dbReference type="NCBI Taxonomy" id="237306"/>
    <lineage>
        <taxon>Bacteria</taxon>
        <taxon>Pseudomonadati</taxon>
        <taxon>Pseudomonadota</taxon>
        <taxon>Gammaproteobacteria</taxon>
        <taxon>Pseudomonadales</taxon>
        <taxon>Pseudomonadaceae</taxon>
        <taxon>Pseudomonas</taxon>
    </lineage>
</organism>
<comment type="caution">
    <text evidence="2">The sequence shown here is derived from an EMBL/GenBank/DDBJ whole genome shotgun (WGS) entry which is preliminary data.</text>
</comment>
<evidence type="ECO:0000313" key="3">
    <source>
        <dbReference type="Proteomes" id="UP000237580"/>
    </source>
</evidence>